<dbReference type="EMBL" id="MU032345">
    <property type="protein sequence ID" value="KAF3768732.1"/>
    <property type="molecule type" value="Genomic_DNA"/>
</dbReference>
<gene>
    <name evidence="2" type="ORF">M406DRAFT_349858</name>
</gene>
<dbReference type="OrthoDB" id="5416609at2759"/>
<dbReference type="InterPro" id="IPR029057">
    <property type="entry name" value="PRTase-like"/>
</dbReference>
<dbReference type="GO" id="GO:0036424">
    <property type="term" value="F:L-phosphoserine phosphatase activity"/>
    <property type="evidence" value="ECO:0007669"/>
    <property type="project" value="TreeGrafter"/>
</dbReference>
<evidence type="ECO:0000313" key="3">
    <source>
        <dbReference type="Proteomes" id="UP000803844"/>
    </source>
</evidence>
<sequence>MGALAQHLAPLEAHDSRPIVIGIYGVPGAGKSFLLSRLETVLNNGSERFSFYEGTQVILQIVSGTLEAFQKLPEADKTLYRQQAIIKIRDSVAASGHPAIVTGHWMFWPEGEAGQYVYTQHDLAVYTHIVYLDTPADIIIQRRQGDLTRAREPVSREHIRAWQCEEKTQIRRVCHKHGILFSTVGTARPSETETEVLSLIRGFIKQTEESNTRLAKEVLDDGLQRGTEDLETVLVLDGDKTLIAEDTGTLFWKAIAQNRESSEEAEDPLQTLFSGPLGYSFLAFCQANLLYEEANHNLDFQKTCDAVAAQVSPHAEFLRLLEKVETSHHTRAVVVTCGLAVVWDKILRRAGLTRCTVVGGGPNGDRTLVVTAQVKAALVDHIQHVLHCHVLAFGDSTLDIPMLSKADEAFIVVGNEQTRSRSMEAALLGAIDSGGLHARQVLLPHNVPPRLDLHRLPAVDITDPAFAETVFRSRTPRPGSRVLHSSDKNAAKLLMTPTRDAAVAGPALREAHRRVGWYLATTFLGDLLGVEEHLIPHVQGHHTSGYRLASENQTLIVAVMRAGEPMAFGVSDVFPLALFVHAKRPEDISQHLARGDPLRVVILVDAVINSGKTALEFVQLIRRSDPDLRIVLVAGVTQAKAVTGNGGLAQAVAQDSCLHLVTLRLSSNKYTGSGTTDTGNRLFNTTHLS</sequence>
<dbReference type="PANTHER" id="PTHR43344:SF20">
    <property type="entry name" value="URACIL PHOSPHORIBOSYLTRANSFERASE"/>
    <property type="match status" value="1"/>
</dbReference>
<dbReference type="CDD" id="cd06223">
    <property type="entry name" value="PRTases_typeI"/>
    <property type="match status" value="1"/>
</dbReference>
<dbReference type="Pfam" id="PF12710">
    <property type="entry name" value="HAD"/>
    <property type="match status" value="1"/>
</dbReference>
<feature type="domain" description="Phosphoribosyltransferase" evidence="1">
    <location>
        <begin position="486"/>
        <end position="685"/>
    </location>
</feature>
<dbReference type="InterPro" id="IPR023214">
    <property type="entry name" value="HAD_sf"/>
</dbReference>
<accession>A0A9P4Y9C5</accession>
<protein>
    <recommendedName>
        <fullName evidence="1">Phosphoribosyltransferase domain-containing protein</fullName>
    </recommendedName>
</protein>
<dbReference type="GO" id="GO:0000287">
    <property type="term" value="F:magnesium ion binding"/>
    <property type="evidence" value="ECO:0007669"/>
    <property type="project" value="TreeGrafter"/>
</dbReference>
<dbReference type="Pfam" id="PF13207">
    <property type="entry name" value="AAA_17"/>
    <property type="match status" value="1"/>
</dbReference>
<keyword evidence="3" id="KW-1185">Reference proteome</keyword>
<reference evidence="2" key="1">
    <citation type="journal article" date="2020" name="Phytopathology">
        <title>Genome sequence of the chestnut blight fungus Cryphonectria parasitica EP155: A fundamental resource for an archetypical invasive plant pathogen.</title>
        <authorList>
            <person name="Crouch J.A."/>
            <person name="Dawe A."/>
            <person name="Aerts A."/>
            <person name="Barry K."/>
            <person name="Churchill A.C.L."/>
            <person name="Grimwood J."/>
            <person name="Hillman B."/>
            <person name="Milgroom M.G."/>
            <person name="Pangilinan J."/>
            <person name="Smith M."/>
            <person name="Salamov A."/>
            <person name="Schmutz J."/>
            <person name="Yadav J."/>
            <person name="Grigoriev I.V."/>
            <person name="Nuss D."/>
        </authorList>
    </citation>
    <scope>NUCLEOTIDE SEQUENCE</scope>
    <source>
        <strain evidence="2">EP155</strain>
    </source>
</reference>
<dbReference type="Gene3D" id="3.40.50.1000">
    <property type="entry name" value="HAD superfamily/HAD-like"/>
    <property type="match status" value="1"/>
</dbReference>
<dbReference type="SUPFAM" id="SSF52540">
    <property type="entry name" value="P-loop containing nucleoside triphosphate hydrolases"/>
    <property type="match status" value="1"/>
</dbReference>
<dbReference type="SUPFAM" id="SSF53271">
    <property type="entry name" value="PRTase-like"/>
    <property type="match status" value="1"/>
</dbReference>
<dbReference type="PANTHER" id="PTHR43344">
    <property type="entry name" value="PHOSPHOSERINE PHOSPHATASE"/>
    <property type="match status" value="1"/>
</dbReference>
<dbReference type="InterPro" id="IPR000836">
    <property type="entry name" value="PRTase_dom"/>
</dbReference>
<dbReference type="Gene3D" id="3.40.50.300">
    <property type="entry name" value="P-loop containing nucleotide triphosphate hydrolases"/>
    <property type="match status" value="1"/>
</dbReference>
<dbReference type="AlphaFoldDB" id="A0A9P4Y9C5"/>
<evidence type="ECO:0000259" key="1">
    <source>
        <dbReference type="Pfam" id="PF14681"/>
    </source>
</evidence>
<organism evidence="2 3">
    <name type="scientific">Cryphonectria parasitica (strain ATCC 38755 / EP155)</name>
    <dbReference type="NCBI Taxonomy" id="660469"/>
    <lineage>
        <taxon>Eukaryota</taxon>
        <taxon>Fungi</taxon>
        <taxon>Dikarya</taxon>
        <taxon>Ascomycota</taxon>
        <taxon>Pezizomycotina</taxon>
        <taxon>Sordariomycetes</taxon>
        <taxon>Sordariomycetidae</taxon>
        <taxon>Diaporthales</taxon>
        <taxon>Cryphonectriaceae</taxon>
        <taxon>Cryphonectria-Endothia species complex</taxon>
        <taxon>Cryphonectria</taxon>
    </lineage>
</organism>
<dbReference type="InterPro" id="IPR050582">
    <property type="entry name" value="HAD-like_SerB"/>
</dbReference>
<dbReference type="GeneID" id="63839639"/>
<proteinExistence type="predicted"/>
<dbReference type="GO" id="GO:0006564">
    <property type="term" value="P:L-serine biosynthetic process"/>
    <property type="evidence" value="ECO:0007669"/>
    <property type="project" value="TreeGrafter"/>
</dbReference>
<evidence type="ECO:0000313" key="2">
    <source>
        <dbReference type="EMBL" id="KAF3768732.1"/>
    </source>
</evidence>
<dbReference type="InterPro" id="IPR027417">
    <property type="entry name" value="P-loop_NTPase"/>
</dbReference>
<dbReference type="InterPro" id="IPR036412">
    <property type="entry name" value="HAD-like_sf"/>
</dbReference>
<dbReference type="Gene3D" id="3.40.50.2020">
    <property type="match status" value="1"/>
</dbReference>
<dbReference type="GO" id="GO:0005737">
    <property type="term" value="C:cytoplasm"/>
    <property type="evidence" value="ECO:0007669"/>
    <property type="project" value="TreeGrafter"/>
</dbReference>
<dbReference type="Proteomes" id="UP000803844">
    <property type="component" value="Unassembled WGS sequence"/>
</dbReference>
<name>A0A9P4Y9C5_CRYP1</name>
<comment type="caution">
    <text evidence="2">The sequence shown here is derived from an EMBL/GenBank/DDBJ whole genome shotgun (WGS) entry which is preliminary data.</text>
</comment>
<dbReference type="Pfam" id="PF14681">
    <property type="entry name" value="UPRTase"/>
    <property type="match status" value="1"/>
</dbReference>
<dbReference type="SUPFAM" id="SSF56784">
    <property type="entry name" value="HAD-like"/>
    <property type="match status" value="1"/>
</dbReference>
<dbReference type="RefSeq" id="XP_040779693.1">
    <property type="nucleotide sequence ID" value="XM_040922510.1"/>
</dbReference>